<reference evidence="2" key="1">
    <citation type="submission" date="2011-07" db="EMBL/GenBank/DDBJ databases">
        <title>The Genome Sequence of Exophiala (Wangiella) dermatitidis NIH/UT8656.</title>
        <authorList>
            <consortium name="The Broad Institute Genome Sequencing Platform"/>
            <person name="Cuomo C."/>
            <person name="Wang Z."/>
            <person name="Hunicke-Smith S."/>
            <person name="Szanislo P.J."/>
            <person name="Earl A."/>
            <person name="Young S.K."/>
            <person name="Zeng Q."/>
            <person name="Gargeya S."/>
            <person name="Fitzgerald M."/>
            <person name="Haas B."/>
            <person name="Abouelleil A."/>
            <person name="Alvarado L."/>
            <person name="Arachchi H.M."/>
            <person name="Berlin A."/>
            <person name="Brown A."/>
            <person name="Chapman S.B."/>
            <person name="Chen Z."/>
            <person name="Dunbar C."/>
            <person name="Freedman E."/>
            <person name="Gearin G."/>
            <person name="Gellesch M."/>
            <person name="Goldberg J."/>
            <person name="Griggs A."/>
            <person name="Gujja S."/>
            <person name="Heiman D."/>
            <person name="Howarth C."/>
            <person name="Larson L."/>
            <person name="Lui A."/>
            <person name="MacDonald P.J.P."/>
            <person name="Montmayeur A."/>
            <person name="Murphy C."/>
            <person name="Neiman D."/>
            <person name="Pearson M."/>
            <person name="Priest M."/>
            <person name="Roberts A."/>
            <person name="Saif S."/>
            <person name="Shea T."/>
            <person name="Shenoy N."/>
            <person name="Sisk P."/>
            <person name="Stolte C."/>
            <person name="Sykes S."/>
            <person name="Wortman J."/>
            <person name="Nusbaum C."/>
            <person name="Birren B."/>
        </authorList>
    </citation>
    <scope>NUCLEOTIDE SEQUENCE</scope>
    <source>
        <strain evidence="2">NIH/UT8656</strain>
    </source>
</reference>
<feature type="compositionally biased region" description="Low complexity" evidence="1">
    <location>
        <begin position="41"/>
        <end position="51"/>
    </location>
</feature>
<name>H6CBB5_EXODN</name>
<dbReference type="RefSeq" id="XP_009161523.1">
    <property type="nucleotide sequence ID" value="XM_009163275.1"/>
</dbReference>
<dbReference type="GeneID" id="20313641"/>
<evidence type="ECO:0000313" key="2">
    <source>
        <dbReference type="EMBL" id="EHY61062.1"/>
    </source>
</evidence>
<organism evidence="2 3">
    <name type="scientific">Exophiala dermatitidis (strain ATCC 34100 / CBS 525.76 / NIH/UT8656)</name>
    <name type="common">Black yeast</name>
    <name type="synonym">Wangiella dermatitidis</name>
    <dbReference type="NCBI Taxonomy" id="858893"/>
    <lineage>
        <taxon>Eukaryota</taxon>
        <taxon>Fungi</taxon>
        <taxon>Dikarya</taxon>
        <taxon>Ascomycota</taxon>
        <taxon>Pezizomycotina</taxon>
        <taxon>Eurotiomycetes</taxon>
        <taxon>Chaetothyriomycetidae</taxon>
        <taxon>Chaetothyriales</taxon>
        <taxon>Herpotrichiellaceae</taxon>
        <taxon>Exophiala</taxon>
    </lineage>
</organism>
<accession>H6CBB5</accession>
<dbReference type="AlphaFoldDB" id="H6CBB5"/>
<dbReference type="VEuPathDB" id="FungiDB:HMPREF1120_09002"/>
<feature type="region of interest" description="Disordered" evidence="1">
    <location>
        <begin position="41"/>
        <end position="75"/>
    </location>
</feature>
<dbReference type="HOGENOM" id="CLU_2671062_0_0_1"/>
<keyword evidence="3" id="KW-1185">Reference proteome</keyword>
<evidence type="ECO:0000313" key="3">
    <source>
        <dbReference type="Proteomes" id="UP000007304"/>
    </source>
</evidence>
<feature type="compositionally biased region" description="Basic and acidic residues" evidence="1">
    <location>
        <begin position="61"/>
        <end position="75"/>
    </location>
</feature>
<dbReference type="Proteomes" id="UP000007304">
    <property type="component" value="Unassembled WGS sequence"/>
</dbReference>
<dbReference type="InParanoid" id="H6CBB5"/>
<proteinExistence type="predicted"/>
<evidence type="ECO:0000256" key="1">
    <source>
        <dbReference type="SAM" id="MobiDB-lite"/>
    </source>
</evidence>
<dbReference type="EMBL" id="JH226137">
    <property type="protein sequence ID" value="EHY61062.1"/>
    <property type="molecule type" value="Genomic_DNA"/>
</dbReference>
<gene>
    <name evidence="2" type="ORF">HMPREF1120_09002</name>
</gene>
<sequence length="75" mass="8716">MPKRLRWFFRQMSTMCQYYAPQRGVGIDTRCWYLGWARWSSSPLSPSTPSSRVRQPAVSTGKERNGPRNDGNHII</sequence>
<protein>
    <submittedName>
        <fullName evidence="2">Uncharacterized protein</fullName>
    </submittedName>
</protein>